<feature type="transmembrane region" description="Helical" evidence="13">
    <location>
        <begin position="250"/>
        <end position="274"/>
    </location>
</feature>
<dbReference type="Proteomes" id="UP000314983">
    <property type="component" value="Chromosome 4"/>
</dbReference>
<keyword evidence="5" id="KW-0808">Transferase</keyword>
<evidence type="ECO:0000256" key="7">
    <source>
        <dbReference type="ARBA" id="ARBA00022989"/>
    </source>
</evidence>
<dbReference type="AlphaFoldDB" id="A0A4W4ES78"/>
<evidence type="ECO:0000256" key="5">
    <source>
        <dbReference type="ARBA" id="ARBA00022679"/>
    </source>
</evidence>
<keyword evidence="10" id="KW-0325">Glycoprotein</keyword>
<proteinExistence type="inferred from homology"/>
<evidence type="ECO:0000256" key="13">
    <source>
        <dbReference type="SAM" id="Phobius"/>
    </source>
</evidence>
<comment type="similarity">
    <text evidence="11">Belongs to the chitin synthase family. Class IV subfamily.</text>
</comment>
<dbReference type="PANTHER" id="PTHR22914:SF42">
    <property type="entry name" value="CHITIN SYNTHASE"/>
    <property type="match status" value="1"/>
</dbReference>
<dbReference type="GO" id="GO:0006031">
    <property type="term" value="P:chitin biosynthetic process"/>
    <property type="evidence" value="ECO:0007669"/>
    <property type="project" value="TreeGrafter"/>
</dbReference>
<keyword evidence="4" id="KW-0328">Glycosyltransferase</keyword>
<protein>
    <recommendedName>
        <fullName evidence="2">chitin synthase</fullName>
        <ecNumber evidence="2">2.4.1.16</ecNumber>
    </recommendedName>
</protein>
<keyword evidence="6 13" id="KW-0812">Transmembrane</keyword>
<evidence type="ECO:0000256" key="3">
    <source>
        <dbReference type="ARBA" id="ARBA00022475"/>
    </source>
</evidence>
<dbReference type="EC" id="2.4.1.16" evidence="2"/>
<dbReference type="Gene3D" id="3.90.550.10">
    <property type="entry name" value="Spore Coat Polysaccharide Biosynthesis Protein SpsA, Chain A"/>
    <property type="match status" value="1"/>
</dbReference>
<evidence type="ECO:0000256" key="12">
    <source>
        <dbReference type="ARBA" id="ARBA00048014"/>
    </source>
</evidence>
<evidence type="ECO:0000313" key="15">
    <source>
        <dbReference type="Proteomes" id="UP000314983"/>
    </source>
</evidence>
<feature type="transmembrane region" description="Helical" evidence="13">
    <location>
        <begin position="822"/>
        <end position="843"/>
    </location>
</feature>
<reference evidence="14" key="3">
    <citation type="submission" date="2020-05" db="EMBL/GenBank/DDBJ databases">
        <title>Electrophorus electricus (electric eel) genome, fEleEle1, primary haplotype.</title>
        <authorList>
            <person name="Myers G."/>
            <person name="Meyer A."/>
            <person name="Fedrigo O."/>
            <person name="Formenti G."/>
            <person name="Rhie A."/>
            <person name="Tracey A."/>
            <person name="Sims Y."/>
            <person name="Jarvis E.D."/>
        </authorList>
    </citation>
    <scope>NUCLEOTIDE SEQUENCE [LARGE SCALE GENOMIC DNA]</scope>
</reference>
<reference evidence="14" key="5">
    <citation type="submission" date="2025-09" db="UniProtKB">
        <authorList>
            <consortium name="Ensembl"/>
        </authorList>
    </citation>
    <scope>IDENTIFICATION</scope>
</reference>
<feature type="transmembrane region" description="Helical" evidence="13">
    <location>
        <begin position="1011"/>
        <end position="1040"/>
    </location>
</feature>
<feature type="transmembrane region" description="Helical" evidence="13">
    <location>
        <begin position="79"/>
        <end position="102"/>
    </location>
</feature>
<accession>A0A4W4ES78</accession>
<dbReference type="GeneTree" id="ENSGT00530000064569"/>
<sequence length="1103" mass="124769">WAGPRQRVPSWDACRDVPIIQDEQKPKMSFQFLKWFSCSVVGTLVFLLAVFSKSSFLLLVTLESNVTTSVPAAHKPSAVLGMGCVLVAPNLLLLLKSLWKFFFKRSEKPSRKSILVESLVAVGEVILTVLAMPQLDIITNTTILNSVCILSAVFQVATECLAKEKKRVLMSPASSVLFILLGYTLFLIGYLGTEDTLFKISLLEEICKDMARSQNMVCILSAVVKILITAAVVGASVAPSDWSSVTAAPASVSTTVFGLVGIQIASSALCRWFVVVAFKMHALRRCFLVPMYLASLTVLSILLGLLAAEVTQRSDSSSTFCQSGLPGANSTMAWFGRLMKDVTASLCARQVVSETRVGGLVVLGLSALSWWLGLVLSTVYIWFLKIRRIERTQDLFLKHMYEGAFLEQSMLLDTRFEIRKTVTVYLCATMWHETYDEMMKIIISMFRLDKYRPKINKHNDVMFEFHIYFDDAFKETHHIQHVNEYAETLVEVIKEVYDPCIFNNKPHLPQQKIISAPYGGRLEYTLPRGNVMMVHLKDKQLIRHKKRWSQIMYLYYLLGWRLNRNRILIDSLSASKEKTYILALDGDTDFQPSAVMLLIDRLKLYPEVGAVCGRIHPTGTGPMVWYQKFEYAVGHWLQKTAEHVFGCVLCSPGCFSLFRASALMDDNVMKRYTTKATEASHYIQYDQGEDRWLCTLLLQQGWRVEYNAASDAYTNAPQDFTEFYNQRRRWGPSTMANTVNLLSSGGLTSERNSSISKLYILYQVISMGASILGPATICLMIAGSFTFVLNMEQNTALILATAPPAVYLALCFKLKADTQIQIAALMSILYAFLMTGTILSIIGDIVKQQTFMTPSGLFIIGMTLLYITTAAFHPQEFSLIIYGVLYFLCIPSGYLLLTIYSIVNMNNVTWGTRETGGKAKTVAVRTLRRQVLEATCYQCPCWNHEHSRREDTIEKEPLLGPTTSPHKDPQVHVDEFEFWKQLQKRYLEPLQENKEQQEKIAKDLKDLRNKVAFVFFICNALWLVATLFLQTIGSAVTLSIPKIYPNGSVAVGQRFFIDPISLMFLLSFSVLLFIQFFAMLYHRIYTLIHFVAYVDTERKAVRN</sequence>
<feature type="transmembrane region" description="Helical" evidence="13">
    <location>
        <begin position="35"/>
        <end position="59"/>
    </location>
</feature>
<keyword evidence="15" id="KW-1185">Reference proteome</keyword>
<keyword evidence="9 13" id="KW-0472">Membrane</keyword>
<dbReference type="GO" id="GO:0005886">
    <property type="term" value="C:plasma membrane"/>
    <property type="evidence" value="ECO:0007669"/>
    <property type="project" value="UniProtKB-SubCell"/>
</dbReference>
<feature type="transmembrane region" description="Helical" evidence="13">
    <location>
        <begin position="360"/>
        <end position="383"/>
    </location>
</feature>
<dbReference type="PANTHER" id="PTHR22914">
    <property type="entry name" value="CHITIN SYNTHASE"/>
    <property type="match status" value="1"/>
</dbReference>
<keyword evidence="3" id="KW-1003">Cell membrane</keyword>
<comment type="catalytic activity">
    <reaction evidence="12">
        <text>[(1-&gt;4)-N-acetyl-beta-D-glucosaminyl](n) + UDP-N-acetyl-alpha-D-glucosamine = [(1-&gt;4)-N-acetyl-beta-D-glucosaminyl](n+1) + UDP + H(+)</text>
        <dbReference type="Rhea" id="RHEA:16637"/>
        <dbReference type="Rhea" id="RHEA-COMP:9593"/>
        <dbReference type="Rhea" id="RHEA-COMP:9595"/>
        <dbReference type="ChEBI" id="CHEBI:15378"/>
        <dbReference type="ChEBI" id="CHEBI:17029"/>
        <dbReference type="ChEBI" id="CHEBI:57705"/>
        <dbReference type="ChEBI" id="CHEBI:58223"/>
        <dbReference type="EC" id="2.4.1.16"/>
    </reaction>
</comment>
<dbReference type="InterPro" id="IPR029044">
    <property type="entry name" value="Nucleotide-diphossugar_trans"/>
</dbReference>
<evidence type="ECO:0000313" key="14">
    <source>
        <dbReference type="Ensembl" id="ENSEEEP00000013972.2"/>
    </source>
</evidence>
<evidence type="ECO:0000256" key="8">
    <source>
        <dbReference type="ARBA" id="ARBA00023054"/>
    </source>
</evidence>
<feature type="transmembrane region" description="Helical" evidence="13">
    <location>
        <begin position="879"/>
        <end position="903"/>
    </location>
</feature>
<evidence type="ECO:0000256" key="11">
    <source>
        <dbReference type="ARBA" id="ARBA00046329"/>
    </source>
</evidence>
<evidence type="ECO:0000256" key="6">
    <source>
        <dbReference type="ARBA" id="ARBA00022692"/>
    </source>
</evidence>
<reference evidence="14" key="4">
    <citation type="submission" date="2025-08" db="UniProtKB">
        <authorList>
            <consortium name="Ensembl"/>
        </authorList>
    </citation>
    <scope>IDENTIFICATION</scope>
</reference>
<dbReference type="Ensembl" id="ENSEEET00000014143.2">
    <property type="protein sequence ID" value="ENSEEEP00000013972.2"/>
    <property type="gene ID" value="ENSEEEG00000006933.2"/>
</dbReference>
<organism evidence="14 15">
    <name type="scientific">Electrophorus electricus</name>
    <name type="common">Electric eel</name>
    <name type="synonym">Gymnotus electricus</name>
    <dbReference type="NCBI Taxonomy" id="8005"/>
    <lineage>
        <taxon>Eukaryota</taxon>
        <taxon>Metazoa</taxon>
        <taxon>Chordata</taxon>
        <taxon>Craniata</taxon>
        <taxon>Vertebrata</taxon>
        <taxon>Euteleostomi</taxon>
        <taxon>Actinopterygii</taxon>
        <taxon>Neopterygii</taxon>
        <taxon>Teleostei</taxon>
        <taxon>Ostariophysi</taxon>
        <taxon>Gymnotiformes</taxon>
        <taxon>Gymnotoidei</taxon>
        <taxon>Gymnotidae</taxon>
        <taxon>Electrophorus</taxon>
    </lineage>
</organism>
<evidence type="ECO:0000256" key="9">
    <source>
        <dbReference type="ARBA" id="ARBA00023136"/>
    </source>
</evidence>
<evidence type="ECO:0000256" key="10">
    <source>
        <dbReference type="ARBA" id="ARBA00023180"/>
    </source>
</evidence>
<dbReference type="SUPFAM" id="SSF53448">
    <property type="entry name" value="Nucleotide-diphospho-sugar transferases"/>
    <property type="match status" value="1"/>
</dbReference>
<evidence type="ECO:0000256" key="4">
    <source>
        <dbReference type="ARBA" id="ARBA00022676"/>
    </source>
</evidence>
<feature type="transmembrane region" description="Helical" evidence="13">
    <location>
        <begin position="286"/>
        <end position="308"/>
    </location>
</feature>
<evidence type="ECO:0000256" key="1">
    <source>
        <dbReference type="ARBA" id="ARBA00004651"/>
    </source>
</evidence>
<keyword evidence="7 13" id="KW-1133">Transmembrane helix</keyword>
<reference evidence="15" key="2">
    <citation type="journal article" date="2017" name="Sci. Adv.">
        <title>A tail of two voltages: Proteomic comparison of the three electric organs of the electric eel.</title>
        <authorList>
            <person name="Traeger L.L."/>
            <person name="Sabat G."/>
            <person name="Barrett-Wilt G.A."/>
            <person name="Wells G.B."/>
            <person name="Sussman M.R."/>
        </authorList>
    </citation>
    <scope>NUCLEOTIDE SEQUENCE [LARGE SCALE GENOMIC DNA]</scope>
</reference>
<feature type="transmembrane region" description="Helical" evidence="13">
    <location>
        <begin position="759"/>
        <end position="782"/>
    </location>
</feature>
<feature type="transmembrane region" description="Helical" evidence="13">
    <location>
        <begin position="173"/>
        <end position="193"/>
    </location>
</feature>
<reference evidence="15" key="1">
    <citation type="journal article" date="2014" name="Science">
        <title>Nonhuman genetics. Genomic basis for the convergent evolution of electric organs.</title>
        <authorList>
            <person name="Gallant J.R."/>
            <person name="Traeger L.L."/>
            <person name="Volkening J.D."/>
            <person name="Moffett H."/>
            <person name="Chen P.H."/>
            <person name="Novina C.D."/>
            <person name="Phillips G.N.Jr."/>
            <person name="Anand R."/>
            <person name="Wells G.B."/>
            <person name="Pinch M."/>
            <person name="Guth R."/>
            <person name="Unguez G.A."/>
            <person name="Albert J.S."/>
            <person name="Zakon H.H."/>
            <person name="Samanta M.P."/>
            <person name="Sussman M.R."/>
        </authorList>
    </citation>
    <scope>NUCLEOTIDE SEQUENCE [LARGE SCALE GENOMIC DNA]</scope>
</reference>
<keyword evidence="8" id="KW-0175">Coiled coil</keyword>
<dbReference type="CDD" id="cd04190">
    <property type="entry name" value="Chitin_synth_C"/>
    <property type="match status" value="1"/>
</dbReference>
<feature type="transmembrane region" description="Helical" evidence="13">
    <location>
        <begin position="114"/>
        <end position="132"/>
    </location>
</feature>
<dbReference type="InterPro" id="IPR004835">
    <property type="entry name" value="Chitin_synth"/>
</dbReference>
<name>A0A4W4ES78_ELEEL</name>
<dbReference type="GO" id="GO:0004100">
    <property type="term" value="F:chitin synthase activity"/>
    <property type="evidence" value="ECO:0007669"/>
    <property type="project" value="UniProtKB-EC"/>
</dbReference>
<feature type="transmembrane region" description="Helical" evidence="13">
    <location>
        <begin position="214"/>
        <end position="238"/>
    </location>
</feature>
<feature type="transmembrane region" description="Helical" evidence="13">
    <location>
        <begin position="1060"/>
        <end position="1081"/>
    </location>
</feature>
<dbReference type="FunFam" id="3.90.550.10:FF:000139">
    <property type="entry name" value="Chitin synthase 8"/>
    <property type="match status" value="1"/>
</dbReference>
<dbReference type="Pfam" id="PF03142">
    <property type="entry name" value="Chitin_synth_2"/>
    <property type="match status" value="1"/>
</dbReference>
<dbReference type="OMA" id="SALCQWF"/>
<comment type="subcellular location">
    <subcellularLocation>
        <location evidence="1">Cell membrane</location>
        <topology evidence="1">Multi-pass membrane protein</topology>
    </subcellularLocation>
</comment>
<feature type="transmembrane region" description="Helical" evidence="13">
    <location>
        <begin position="855"/>
        <end position="873"/>
    </location>
</feature>
<evidence type="ECO:0000256" key="2">
    <source>
        <dbReference type="ARBA" id="ARBA00012543"/>
    </source>
</evidence>